<name>L8WQI0_THACA</name>
<feature type="domain" description="Protein kinase" evidence="2">
    <location>
        <begin position="592"/>
        <end position="796"/>
    </location>
</feature>
<evidence type="ECO:0000256" key="1">
    <source>
        <dbReference type="SAM" id="MobiDB-lite"/>
    </source>
</evidence>
<dbReference type="Gene3D" id="1.10.510.10">
    <property type="entry name" value="Transferase(Phosphotransferase) domain 1"/>
    <property type="match status" value="1"/>
</dbReference>
<dbReference type="OrthoDB" id="3236663at2759"/>
<keyword evidence="3" id="KW-0418">Kinase</keyword>
<gene>
    <name evidence="3" type="ORF">AG1IA_07367</name>
</gene>
<dbReference type="AlphaFoldDB" id="L8WQI0"/>
<dbReference type="InterPro" id="IPR051681">
    <property type="entry name" value="Ser/Thr_Kinases-Pseudokinases"/>
</dbReference>
<sequence>MEQSRPLSLAELIARARPTGYSVKEKFKTSLHIALGEVKAGQSAKDTGDIEWAFVHFAKAHIILAEELPTHPRYSILEPFFQNKGHEVETWLEETRALIKRRILAWENRHSDVLSIPRPRVYSDSGVNRVRPRLKTSSKGAHLLSPSRSDPPLPTSPSDKSSVRGHKRASSDIYPTSSRDPNQDPAPSARHGTLSTNIRAQTNTDSPSQSSQPGPPIPVGAGIKTTDQPKYAQPTPIIVIRKATESLENLEDITPVESTKSIDGPASSVAAEEENTVPSLIFTDYPEGPDPSLSSPEDPISILTPKDSVASPVVEIYRDPMGPASPGLFDSTRVRTLSETHGTAAVDAKTPVSPEQRPLSCPPVVTDQFANKRNNLAETTSPATDNMTTGTVSEFFTAPLALEEALMKGMDVSSDPEHPESIAKMEEEAVSYLELEQFERATNILLEVLKLRCRIQGESHLFTIQTMSNLGIGYEGQGKLDQAIEVLLVTLKQLKHSHSATNLRFQRSIKERLAELTKRHEEAKRMMTIVRSSNLKRYGPRRNNSLDQIATRVRFDEDLPLHIDVNTTPEAIMAHLTNRRCPNLTELLDTLECSKVPVNRGGFGDIWQGKLTDGRSIAMKRIYQGERKLNKRLAQELYAWSKANHQNVLELLGLAYYKDYLVMVSPWMRYGSVHEYLEKHPESNRLHLRTVSSTCIGSEWQAIILSPARRRYLPYGTPQVHGDLKASEKQNIFVSDEGVLKVGDFGLAVMLGERSVAFQPSTTVGPLGTIRWMVRIILADLGYTEATTTSLGPRAF</sequence>
<feature type="region of interest" description="Disordered" evidence="1">
    <location>
        <begin position="343"/>
        <end position="363"/>
    </location>
</feature>
<evidence type="ECO:0000313" key="4">
    <source>
        <dbReference type="Proteomes" id="UP000011668"/>
    </source>
</evidence>
<feature type="compositionally biased region" description="Polar residues" evidence="1">
    <location>
        <begin position="193"/>
        <end position="205"/>
    </location>
</feature>
<comment type="caution">
    <text evidence="3">The sequence shown here is derived from an EMBL/GenBank/DDBJ whole genome shotgun (WGS) entry which is preliminary data.</text>
</comment>
<organism evidence="3 4">
    <name type="scientific">Thanatephorus cucumeris (strain AG1-IA)</name>
    <name type="common">Rice sheath blight fungus</name>
    <name type="synonym">Rhizoctonia solani</name>
    <dbReference type="NCBI Taxonomy" id="983506"/>
    <lineage>
        <taxon>Eukaryota</taxon>
        <taxon>Fungi</taxon>
        <taxon>Dikarya</taxon>
        <taxon>Basidiomycota</taxon>
        <taxon>Agaricomycotina</taxon>
        <taxon>Agaricomycetes</taxon>
        <taxon>Cantharellales</taxon>
        <taxon>Ceratobasidiaceae</taxon>
        <taxon>Rhizoctonia</taxon>
        <taxon>Rhizoctonia solani AG-1</taxon>
    </lineage>
</organism>
<proteinExistence type="predicted"/>
<evidence type="ECO:0000259" key="2">
    <source>
        <dbReference type="PROSITE" id="PS50011"/>
    </source>
</evidence>
<reference evidence="3 4" key="1">
    <citation type="journal article" date="2013" name="Nat. Commun.">
        <title>The evolution and pathogenic mechanisms of the rice sheath blight pathogen.</title>
        <authorList>
            <person name="Zheng A."/>
            <person name="Lin R."/>
            <person name="Xu L."/>
            <person name="Qin P."/>
            <person name="Tang C."/>
            <person name="Ai P."/>
            <person name="Zhang D."/>
            <person name="Liu Y."/>
            <person name="Sun Z."/>
            <person name="Feng H."/>
            <person name="Wang Y."/>
            <person name="Chen Y."/>
            <person name="Liang X."/>
            <person name="Fu R."/>
            <person name="Li Q."/>
            <person name="Zhang J."/>
            <person name="Yu X."/>
            <person name="Xie Z."/>
            <person name="Ding L."/>
            <person name="Guan P."/>
            <person name="Tang J."/>
            <person name="Liang Y."/>
            <person name="Wang S."/>
            <person name="Deng Q."/>
            <person name="Li S."/>
            <person name="Zhu J."/>
            <person name="Wang L."/>
            <person name="Liu H."/>
            <person name="Li P."/>
        </authorList>
    </citation>
    <scope>NUCLEOTIDE SEQUENCE [LARGE SCALE GENOMIC DNA]</scope>
    <source>
        <strain evidence="4">AG-1 IA</strain>
    </source>
</reference>
<dbReference type="InterPro" id="IPR001245">
    <property type="entry name" value="Ser-Thr/Tyr_kinase_cat_dom"/>
</dbReference>
<dbReference type="InterPro" id="IPR011990">
    <property type="entry name" value="TPR-like_helical_dom_sf"/>
</dbReference>
<dbReference type="STRING" id="983506.L8WQI0"/>
<dbReference type="PROSITE" id="PS50011">
    <property type="entry name" value="PROTEIN_KINASE_DOM"/>
    <property type="match status" value="1"/>
</dbReference>
<dbReference type="InterPro" id="IPR011009">
    <property type="entry name" value="Kinase-like_dom_sf"/>
</dbReference>
<keyword evidence="3" id="KW-0808">Transferase</keyword>
<dbReference type="GO" id="GO:0004674">
    <property type="term" value="F:protein serine/threonine kinase activity"/>
    <property type="evidence" value="ECO:0007669"/>
    <property type="project" value="TreeGrafter"/>
</dbReference>
<dbReference type="CDD" id="cd00180">
    <property type="entry name" value="PKc"/>
    <property type="match status" value="1"/>
</dbReference>
<protein>
    <submittedName>
        <fullName evidence="3">Protein tyrosine kinase domain-containing protein</fullName>
    </submittedName>
</protein>
<dbReference type="Proteomes" id="UP000011668">
    <property type="component" value="Unassembled WGS sequence"/>
</dbReference>
<dbReference type="EMBL" id="AFRT01002118">
    <property type="protein sequence ID" value="ELU38599.1"/>
    <property type="molecule type" value="Genomic_DNA"/>
</dbReference>
<dbReference type="Gene3D" id="1.20.58.80">
    <property type="entry name" value="Phosphotransferase system, lactose/cellobiose-type IIA subunit"/>
    <property type="match status" value="1"/>
</dbReference>
<dbReference type="SUPFAM" id="SSF48452">
    <property type="entry name" value="TPR-like"/>
    <property type="match status" value="1"/>
</dbReference>
<dbReference type="PANTHER" id="PTHR44329">
    <property type="entry name" value="SERINE/THREONINE-PROTEIN KINASE TNNI3K-RELATED"/>
    <property type="match status" value="1"/>
</dbReference>
<accession>L8WQI0</accession>
<dbReference type="SMART" id="SM00219">
    <property type="entry name" value="TyrKc"/>
    <property type="match status" value="1"/>
</dbReference>
<dbReference type="InterPro" id="IPR000719">
    <property type="entry name" value="Prot_kinase_dom"/>
</dbReference>
<dbReference type="SUPFAM" id="SSF56112">
    <property type="entry name" value="Protein kinase-like (PK-like)"/>
    <property type="match status" value="1"/>
</dbReference>
<dbReference type="GO" id="GO:0005524">
    <property type="term" value="F:ATP binding"/>
    <property type="evidence" value="ECO:0007669"/>
    <property type="project" value="InterPro"/>
</dbReference>
<dbReference type="HOGENOM" id="CLU_353070_0_0_1"/>
<dbReference type="Gene3D" id="1.25.40.10">
    <property type="entry name" value="Tetratricopeptide repeat domain"/>
    <property type="match status" value="1"/>
</dbReference>
<dbReference type="GO" id="GO:0004713">
    <property type="term" value="F:protein tyrosine kinase activity"/>
    <property type="evidence" value="ECO:0007669"/>
    <property type="project" value="InterPro"/>
</dbReference>
<dbReference type="Pfam" id="PF07714">
    <property type="entry name" value="PK_Tyr_Ser-Thr"/>
    <property type="match status" value="1"/>
</dbReference>
<keyword evidence="4" id="KW-1185">Reference proteome</keyword>
<dbReference type="Pfam" id="PF13424">
    <property type="entry name" value="TPR_12"/>
    <property type="match status" value="1"/>
</dbReference>
<evidence type="ECO:0000313" key="3">
    <source>
        <dbReference type="EMBL" id="ELU38599.1"/>
    </source>
</evidence>
<dbReference type="InterPro" id="IPR020635">
    <property type="entry name" value="Tyr_kinase_cat_dom"/>
</dbReference>
<feature type="region of interest" description="Disordered" evidence="1">
    <location>
        <begin position="118"/>
        <end position="230"/>
    </location>
</feature>